<dbReference type="SMART" id="SM00384">
    <property type="entry name" value="AT_hook"/>
    <property type="match status" value="4"/>
</dbReference>
<feature type="compositionally biased region" description="Basic and acidic residues" evidence="5">
    <location>
        <begin position="1345"/>
        <end position="1354"/>
    </location>
</feature>
<dbReference type="OrthoDB" id="298344at2759"/>
<evidence type="ECO:0000256" key="5">
    <source>
        <dbReference type="SAM" id="MobiDB-lite"/>
    </source>
</evidence>
<proteinExistence type="predicted"/>
<dbReference type="InterPro" id="IPR017956">
    <property type="entry name" value="AT_hook_DNA-bd_motif"/>
</dbReference>
<feature type="compositionally biased region" description="Basic residues" evidence="5">
    <location>
        <begin position="571"/>
        <end position="582"/>
    </location>
</feature>
<feature type="region of interest" description="Disordered" evidence="5">
    <location>
        <begin position="742"/>
        <end position="790"/>
    </location>
</feature>
<evidence type="ECO:0000256" key="1">
    <source>
        <dbReference type="ARBA" id="ARBA00004123"/>
    </source>
</evidence>
<feature type="compositionally biased region" description="Basic and acidic residues" evidence="5">
    <location>
        <begin position="1251"/>
        <end position="1267"/>
    </location>
</feature>
<evidence type="ECO:0000256" key="2">
    <source>
        <dbReference type="ARBA" id="ARBA00023015"/>
    </source>
</evidence>
<keyword evidence="4" id="KW-0539">Nucleus</keyword>
<dbReference type="Pfam" id="PF02373">
    <property type="entry name" value="JmjC"/>
    <property type="match status" value="1"/>
</dbReference>
<protein>
    <recommendedName>
        <fullName evidence="6">JmjC domain-containing protein</fullName>
    </recommendedName>
</protein>
<accession>A0A2N3NL30</accession>
<dbReference type="Pfam" id="PF10497">
    <property type="entry name" value="zf-4CXXC_R1"/>
    <property type="match status" value="1"/>
</dbReference>
<keyword evidence="8" id="KW-1185">Reference proteome</keyword>
<dbReference type="PROSITE" id="PS51184">
    <property type="entry name" value="JMJC"/>
    <property type="match status" value="1"/>
</dbReference>
<evidence type="ECO:0000259" key="6">
    <source>
        <dbReference type="PROSITE" id="PS51184"/>
    </source>
</evidence>
<comment type="caution">
    <text evidence="7">The sequence shown here is derived from an EMBL/GenBank/DDBJ whole genome shotgun (WGS) entry which is preliminary data.</text>
</comment>
<dbReference type="VEuPathDB" id="FungiDB:jhhlp_000442"/>
<feature type="region of interest" description="Disordered" evidence="5">
    <location>
        <begin position="867"/>
        <end position="899"/>
    </location>
</feature>
<feature type="compositionally biased region" description="Acidic residues" evidence="5">
    <location>
        <begin position="962"/>
        <end position="974"/>
    </location>
</feature>
<dbReference type="Proteomes" id="UP000233524">
    <property type="component" value="Unassembled WGS sequence"/>
</dbReference>
<dbReference type="Gene3D" id="2.60.120.650">
    <property type="entry name" value="Cupin"/>
    <property type="match status" value="1"/>
</dbReference>
<dbReference type="GO" id="GO:0003677">
    <property type="term" value="F:DNA binding"/>
    <property type="evidence" value="ECO:0007669"/>
    <property type="project" value="InterPro"/>
</dbReference>
<organism evidence="7 8">
    <name type="scientific">Lomentospora prolificans</name>
    <dbReference type="NCBI Taxonomy" id="41688"/>
    <lineage>
        <taxon>Eukaryota</taxon>
        <taxon>Fungi</taxon>
        <taxon>Dikarya</taxon>
        <taxon>Ascomycota</taxon>
        <taxon>Pezizomycotina</taxon>
        <taxon>Sordariomycetes</taxon>
        <taxon>Hypocreomycetidae</taxon>
        <taxon>Microascales</taxon>
        <taxon>Microascaceae</taxon>
        <taxon>Lomentospora</taxon>
    </lineage>
</organism>
<dbReference type="GO" id="GO:0005634">
    <property type="term" value="C:nucleus"/>
    <property type="evidence" value="ECO:0007669"/>
    <property type="project" value="UniProtKB-SubCell"/>
</dbReference>
<name>A0A2N3NL30_9PEZI</name>
<feature type="compositionally biased region" description="Basic and acidic residues" evidence="5">
    <location>
        <begin position="1074"/>
        <end position="1084"/>
    </location>
</feature>
<dbReference type="SUPFAM" id="SSF51197">
    <property type="entry name" value="Clavaminate synthase-like"/>
    <property type="match status" value="1"/>
</dbReference>
<evidence type="ECO:0000313" key="7">
    <source>
        <dbReference type="EMBL" id="PKS13101.1"/>
    </source>
</evidence>
<dbReference type="EMBL" id="NLAX01000002">
    <property type="protein sequence ID" value="PKS13101.1"/>
    <property type="molecule type" value="Genomic_DNA"/>
</dbReference>
<feature type="compositionally biased region" description="Polar residues" evidence="5">
    <location>
        <begin position="918"/>
        <end position="929"/>
    </location>
</feature>
<feature type="region of interest" description="Disordered" evidence="5">
    <location>
        <begin position="1074"/>
        <end position="1354"/>
    </location>
</feature>
<reference evidence="7 8" key="1">
    <citation type="journal article" date="2017" name="G3 (Bethesda)">
        <title>First Draft Genome Sequence of the Pathogenic Fungus Lomentospora prolificans (Formerly Scedosporium prolificans).</title>
        <authorList>
            <person name="Luo R."/>
            <person name="Zimin A."/>
            <person name="Workman R."/>
            <person name="Fan Y."/>
            <person name="Pertea G."/>
            <person name="Grossman N."/>
            <person name="Wear M.P."/>
            <person name="Jia B."/>
            <person name="Miller H."/>
            <person name="Casadevall A."/>
            <person name="Timp W."/>
            <person name="Zhang S.X."/>
            <person name="Salzberg S.L."/>
        </authorList>
    </citation>
    <scope>NUCLEOTIDE SEQUENCE [LARGE SCALE GENOMIC DNA]</scope>
    <source>
        <strain evidence="7 8">JHH-5317</strain>
    </source>
</reference>
<dbReference type="InterPro" id="IPR018866">
    <property type="entry name" value="Znf-4CXXC_R1"/>
</dbReference>
<sequence>MPTSLHPQAKFDPIPPDLDLHALVENAPNLSWAVRISTTQIRNLSQNEFENLVNIHVVHQGRPLVISGWDEVLPKHLFSAEWLENTYNKRQEIVRDLNSQKDIPMTLGHYMRSMKQLTKQWNSTNFRDERRQRLYLKDIDCPPEWHKSLQKIIPPNIFYMNENVTDKNNDEATSNRDDDMFRTQIEAAPAGDLMSCLPEEMRAQNLMCYIGHEGTYTPAHREMCASLGQNLMVEASRDEDDERAGSSIWFMTETKDREVVREYFLSMLGHDIEIEKHFAQINAWKKATFPVYVVEQKPGDFILVPPLAAHQVWNRGTRTMKVAWNRTTVETLEMAMREALPKAKLVCRDEQYKNKAIIYYALKKYAAELSKSGESDEMGLLGLGADLIRSSPRTEQLAQDFKRLFALFSDILTDEMFATKEKGVEFLPFDSCITCSYCRCNIFNRFLTCKHCIRPLINGDEDTYDVCMECYAMGRSCFCVSGLQWCEQWNWSDLVDQYEHWRAMIIRRDGFVDLETSPMPLEVARSRRGKKSLAQVCQESLKRRPFKDIFKPEVGKEPSESEPELDDEGRPRKKITKRKKRKTKQGDTRRCHVCCHRDYAYRVQVCSNPDCNEGYCYGVLYRAFDMMPQAVQESEYWECPKCLGICNCGGCRRSGNSNPYIPKNTLLGHDTRRIADDRSVETLVDFRMHNLTWLKVMGEESRSNNSKRMQRLREQADIAKSQGPALVTDEVLFQKVQNGSGPPLLPLPSANGQGVESTTNANPGFSARMDPDGLDSDEHHQEGLSLPPDHPVALAETSLLDEHDNSNLYPESMLGPQRMIGMGYYEQDDSPDKILFDEYQAPTAESMVLDEPDISEYLRKSIRAAKRKARQEDEDPEFKVRSRYEKKKQKRTDKNEGGFEFIEVDPALFATPGKEANHGQSQTTSNGVVNESDGDDSSRDGDSDELAKHSTRGAKPQHSYAETDDLDEILDDPENLIQTKAPSESPRRPTRDPNAPPKRRGRPPKRATVLPAVDSSEPAPRRRELPRSQLSHAISADDLVEEAEPEPIAPEAVGAAGQDDYRTLDDELQMLAADLEKELERGSDGDEEQIANEASEANEPSVSQFDTASPPLERAPKKRKRGRPPRTETSILAQFEEELTPAKTKASASVSTPKTEPAKRGRGRPRGRPRRSEPVMTREPSRSPSPPTTTTPMKMMSMAERMRLKGKKFKIAQRKLQGSPSSSIRSTLAAASVTKPKAIVTSKPAIDQENEILKESQRPLRGRKEVLENDYSPASGDRDSESSNDDSHSDAEPPELPSPPRGWTVAGRSSGPTIVRLSDAEEEEEEEDEEPSPMLSTENDSDDEIPARRASAEARMGEEVIDVGAVLEALTSGVRLYAKKL</sequence>
<evidence type="ECO:0000256" key="3">
    <source>
        <dbReference type="ARBA" id="ARBA00023163"/>
    </source>
</evidence>
<evidence type="ECO:0000256" key="4">
    <source>
        <dbReference type="ARBA" id="ARBA00023242"/>
    </source>
</evidence>
<feature type="compositionally biased region" description="Polar residues" evidence="5">
    <location>
        <begin position="750"/>
        <end position="763"/>
    </location>
</feature>
<keyword evidence="2" id="KW-0805">Transcription regulation</keyword>
<feature type="compositionally biased region" description="Polar residues" evidence="5">
    <location>
        <begin position="1216"/>
        <end position="1226"/>
    </location>
</feature>
<feature type="compositionally biased region" description="Polar residues" evidence="5">
    <location>
        <begin position="1098"/>
        <end position="1107"/>
    </location>
</feature>
<feature type="compositionally biased region" description="Basic residues" evidence="5">
    <location>
        <begin position="1160"/>
        <end position="1169"/>
    </location>
</feature>
<keyword evidence="3" id="KW-0804">Transcription</keyword>
<feature type="compositionally biased region" description="Basic and acidic residues" evidence="5">
    <location>
        <begin position="936"/>
        <end position="948"/>
    </location>
</feature>
<feature type="compositionally biased region" description="Acidic residues" evidence="5">
    <location>
        <begin position="1320"/>
        <end position="1331"/>
    </location>
</feature>
<gene>
    <name evidence="7" type="ORF">jhhlp_000442</name>
</gene>
<feature type="compositionally biased region" description="Basic and acidic residues" evidence="5">
    <location>
        <begin position="1276"/>
        <end position="1291"/>
    </location>
</feature>
<feature type="region of interest" description="Disordered" evidence="5">
    <location>
        <begin position="552"/>
        <end position="582"/>
    </location>
</feature>
<feature type="region of interest" description="Disordered" evidence="5">
    <location>
        <begin position="911"/>
        <end position="1062"/>
    </location>
</feature>
<dbReference type="PRINTS" id="PR00929">
    <property type="entry name" value="ATHOOK"/>
</dbReference>
<evidence type="ECO:0000313" key="8">
    <source>
        <dbReference type="Proteomes" id="UP000233524"/>
    </source>
</evidence>
<dbReference type="InterPro" id="IPR003347">
    <property type="entry name" value="JmjC_dom"/>
</dbReference>
<dbReference type="SMART" id="SM00558">
    <property type="entry name" value="JmjC"/>
    <property type="match status" value="1"/>
</dbReference>
<dbReference type="InParanoid" id="A0A2N3NL30"/>
<feature type="domain" description="JmjC" evidence="6">
    <location>
        <begin position="173"/>
        <end position="343"/>
    </location>
</feature>
<feature type="compositionally biased region" description="Basic residues" evidence="5">
    <location>
        <begin position="1204"/>
        <end position="1213"/>
    </location>
</feature>
<comment type="subcellular location">
    <subcellularLocation>
        <location evidence="1">Nucleus</location>
    </subcellularLocation>
</comment>
<dbReference type="STRING" id="41688.A0A2N3NL30"/>